<evidence type="ECO:0000313" key="7">
    <source>
        <dbReference type="Proteomes" id="UP001257627"/>
    </source>
</evidence>
<comment type="cofactor">
    <cofactor evidence="1">
        <name>Fe(2+)</name>
        <dbReference type="ChEBI" id="CHEBI:29033"/>
    </cofactor>
</comment>
<dbReference type="GO" id="GO:0051213">
    <property type="term" value="F:dioxygenase activity"/>
    <property type="evidence" value="ECO:0007669"/>
    <property type="project" value="UniProtKB-KW"/>
</dbReference>
<dbReference type="EMBL" id="JARAKF010000001">
    <property type="protein sequence ID" value="MDU8992467.1"/>
    <property type="molecule type" value="Genomic_DNA"/>
</dbReference>
<dbReference type="InterPro" id="IPR050411">
    <property type="entry name" value="AlphaKG_dependent_hydroxylases"/>
</dbReference>
<protein>
    <submittedName>
        <fullName evidence="6">TauD/TfdA family dioxygenase</fullName>
    </submittedName>
</protein>
<dbReference type="SUPFAM" id="SSF51197">
    <property type="entry name" value="Clavaminate synthase-like"/>
    <property type="match status" value="1"/>
</dbReference>
<feature type="domain" description="TauD/TfdA-like" evidence="5">
    <location>
        <begin position="8"/>
        <end position="243"/>
    </location>
</feature>
<keyword evidence="7" id="KW-1185">Reference proteome</keyword>
<evidence type="ECO:0000256" key="2">
    <source>
        <dbReference type="ARBA" id="ARBA00023002"/>
    </source>
</evidence>
<name>A0ABU3UEW8_9ACTN</name>
<dbReference type="Proteomes" id="UP001257627">
    <property type="component" value="Unassembled WGS sequence"/>
</dbReference>
<evidence type="ECO:0000259" key="5">
    <source>
        <dbReference type="Pfam" id="PF02668"/>
    </source>
</evidence>
<dbReference type="Gene3D" id="3.60.130.10">
    <property type="entry name" value="Clavaminate synthase-like"/>
    <property type="match status" value="1"/>
</dbReference>
<dbReference type="PANTHER" id="PTHR10696:SF56">
    <property type="entry name" value="TAUD_TFDA-LIKE DOMAIN-CONTAINING PROTEIN"/>
    <property type="match status" value="1"/>
</dbReference>
<dbReference type="InterPro" id="IPR003819">
    <property type="entry name" value="TauD/TfdA-like"/>
</dbReference>
<keyword evidence="6" id="KW-0223">Dioxygenase</keyword>
<gene>
    <name evidence="6" type="ORF">PU648_08865</name>
</gene>
<comment type="caution">
    <text evidence="6">The sequence shown here is derived from an EMBL/GenBank/DDBJ whole genome shotgun (WGS) entry which is preliminary data.</text>
</comment>
<sequence>MTTSDVRDINELRSVLDRDGYIVIENVGSTENAEKLLSGLGSILPQYDGRKSHEIVVTPGFEDLLHSKTSREIYVHTEAPGWDPVPQYLALYCHAQARCGGGHTTICDGRKFLADLSDRERELMYDVETDFPGAYGTQGKDGEAEWTVHKPMVSRDVDGTEVIRFSYTHLTFGDYTPDLGRDVFVDRLPLGEEGIALAEHGTRFFNDNHLPVLVPDHALLIWDNRRMFHGRSSYTDQRRHLTRFFVGA</sequence>
<dbReference type="Pfam" id="PF02668">
    <property type="entry name" value="TauD"/>
    <property type="match status" value="1"/>
</dbReference>
<organism evidence="6 7">
    <name type="scientific">Streptomyces mirabilis</name>
    <dbReference type="NCBI Taxonomy" id="68239"/>
    <lineage>
        <taxon>Bacteria</taxon>
        <taxon>Bacillati</taxon>
        <taxon>Actinomycetota</taxon>
        <taxon>Actinomycetes</taxon>
        <taxon>Kitasatosporales</taxon>
        <taxon>Streptomycetaceae</taxon>
        <taxon>Streptomyces</taxon>
    </lineage>
</organism>
<dbReference type="PANTHER" id="PTHR10696">
    <property type="entry name" value="GAMMA-BUTYROBETAINE HYDROXYLASE-RELATED"/>
    <property type="match status" value="1"/>
</dbReference>
<dbReference type="RefSeq" id="WP_159055269.1">
    <property type="nucleotide sequence ID" value="NZ_CP074102.1"/>
</dbReference>
<reference evidence="6 7" key="1">
    <citation type="submission" date="2023-02" db="EMBL/GenBank/DDBJ databases">
        <authorList>
            <person name="Maleckis M."/>
        </authorList>
    </citation>
    <scope>NUCLEOTIDE SEQUENCE [LARGE SCALE GENOMIC DNA]</scope>
    <source>
        <strain evidence="6 7">P8-A2</strain>
    </source>
</reference>
<evidence type="ECO:0000256" key="1">
    <source>
        <dbReference type="ARBA" id="ARBA00001954"/>
    </source>
</evidence>
<keyword evidence="3" id="KW-0408">Iron</keyword>
<accession>A0ABU3UEW8</accession>
<evidence type="ECO:0000313" key="6">
    <source>
        <dbReference type="EMBL" id="MDU8992467.1"/>
    </source>
</evidence>
<proteinExistence type="predicted"/>
<evidence type="ECO:0000256" key="3">
    <source>
        <dbReference type="ARBA" id="ARBA00023004"/>
    </source>
</evidence>
<keyword evidence="2" id="KW-0560">Oxidoreductase</keyword>
<evidence type="ECO:0000256" key="4">
    <source>
        <dbReference type="ARBA" id="ARBA00023194"/>
    </source>
</evidence>
<keyword evidence="4" id="KW-0045">Antibiotic biosynthesis</keyword>
<dbReference type="InterPro" id="IPR042098">
    <property type="entry name" value="TauD-like_sf"/>
</dbReference>